<evidence type="ECO:0000256" key="8">
    <source>
        <dbReference type="ARBA" id="ARBA00022824"/>
    </source>
</evidence>
<evidence type="ECO:0000256" key="1">
    <source>
        <dbReference type="ARBA" id="ARBA00002791"/>
    </source>
</evidence>
<comment type="similarity">
    <text evidence="4 11">Belongs to the DAD/OST2 family.</text>
</comment>
<keyword evidence="9 11" id="KW-1133">Transmembrane helix</keyword>
<evidence type="ECO:0000256" key="7">
    <source>
        <dbReference type="ARBA" id="ARBA00022703"/>
    </source>
</evidence>
<evidence type="ECO:0000313" key="13">
    <source>
        <dbReference type="Proteomes" id="UP000290289"/>
    </source>
</evidence>
<evidence type="ECO:0000256" key="5">
    <source>
        <dbReference type="ARBA" id="ARBA00011157"/>
    </source>
</evidence>
<dbReference type="PANTHER" id="PTHR10705:SF0">
    <property type="entry name" value="DOLICHYL-DIPHOSPHOOLIGOSACCHARIDE--PROTEIN GLYCOSYLTRANSFERASE SUBUNIT DAD1"/>
    <property type="match status" value="1"/>
</dbReference>
<comment type="subunit">
    <text evidence="5 11">Component of the oligosaccharyltransferase (OST) complex.</text>
</comment>
<dbReference type="Pfam" id="PF02109">
    <property type="entry name" value="DAD"/>
    <property type="match status" value="1"/>
</dbReference>
<dbReference type="UniPathway" id="UPA00378"/>
<dbReference type="STRING" id="3750.A0A498JYF1"/>
<feature type="transmembrane region" description="Helical" evidence="11">
    <location>
        <begin position="34"/>
        <end position="54"/>
    </location>
</feature>
<gene>
    <name evidence="12" type="ORF">DVH24_030488</name>
</gene>
<protein>
    <recommendedName>
        <fullName evidence="11">Dolichyl-diphosphooligosaccharide--protein glycosyltransferase subunit DAD1</fullName>
        <shortName evidence="11">Oligosaccharyl transferase subunit DAD1</shortName>
    </recommendedName>
</protein>
<comment type="pathway">
    <text evidence="3 11">Protein modification; protein glycosylation.</text>
</comment>
<dbReference type="AlphaFoldDB" id="A0A498JYF1"/>
<keyword evidence="8 11" id="KW-0256">Endoplasmic reticulum</keyword>
<keyword evidence="7" id="KW-0053">Apoptosis</keyword>
<dbReference type="GO" id="GO:0006487">
    <property type="term" value="P:protein N-linked glycosylation"/>
    <property type="evidence" value="ECO:0007669"/>
    <property type="project" value="TreeGrafter"/>
</dbReference>
<dbReference type="EMBL" id="RDQH01000331">
    <property type="protein sequence ID" value="RXH99997.1"/>
    <property type="molecule type" value="Genomic_DNA"/>
</dbReference>
<evidence type="ECO:0000256" key="10">
    <source>
        <dbReference type="ARBA" id="ARBA00023136"/>
    </source>
</evidence>
<evidence type="ECO:0000256" key="6">
    <source>
        <dbReference type="ARBA" id="ARBA00022692"/>
    </source>
</evidence>
<comment type="subcellular location">
    <subcellularLocation>
        <location evidence="2 11">Endoplasmic reticulum membrane</location>
        <topology evidence="2 11">Multi-pass membrane protein</topology>
    </subcellularLocation>
</comment>
<name>A0A498JYF1_MALDO</name>
<proteinExistence type="inferred from homology"/>
<keyword evidence="6 11" id="KW-0812">Transmembrane</keyword>
<evidence type="ECO:0000256" key="4">
    <source>
        <dbReference type="ARBA" id="ARBA00009386"/>
    </source>
</evidence>
<feature type="transmembrane region" description="Helical" evidence="11">
    <location>
        <begin position="60"/>
        <end position="82"/>
    </location>
</feature>
<evidence type="ECO:0000256" key="2">
    <source>
        <dbReference type="ARBA" id="ARBA00004477"/>
    </source>
</evidence>
<keyword evidence="13" id="KW-1185">Reference proteome</keyword>
<dbReference type="PANTHER" id="PTHR10705">
    <property type="entry name" value="DOLICHYL-DIPHOSPHOOLIGOSACCHARIDE--PROTEIN GLYCOSYLTRANSFERASE SUBUNIT DAD1"/>
    <property type="match status" value="1"/>
</dbReference>
<keyword evidence="10 11" id="KW-0472">Membrane</keyword>
<dbReference type="GO" id="GO:0008250">
    <property type="term" value="C:oligosaccharyltransferase complex"/>
    <property type="evidence" value="ECO:0007669"/>
    <property type="project" value="InterPro"/>
</dbReference>
<comment type="function">
    <text evidence="1 11">Subunit of the oligosaccharyl transferase (OST) complex that catalyzes the initial transfer of a defined glycan (Glc(3)Man(9)GlcNAc(2) in eukaryotes) from the lipid carrier dolichol-pyrophosphate to an asparagine residue within an Asn-X-Ser/Thr consensus motif in nascent polypeptide chains, the first step in protein N-glycosylation. N-glycosylation occurs cotranslationally and the complex associates with the Sec61 complex at the channel-forming translocon complex that mediates protein translocation across the endoplasmic reticulum (ER). All subunits are required for a maximal enzyme activity.</text>
</comment>
<evidence type="ECO:0000256" key="3">
    <source>
        <dbReference type="ARBA" id="ARBA00004922"/>
    </source>
</evidence>
<evidence type="ECO:0000313" key="12">
    <source>
        <dbReference type="EMBL" id="RXH99997.1"/>
    </source>
</evidence>
<organism evidence="12 13">
    <name type="scientific">Malus domestica</name>
    <name type="common">Apple</name>
    <name type="synonym">Pyrus malus</name>
    <dbReference type="NCBI Taxonomy" id="3750"/>
    <lineage>
        <taxon>Eukaryota</taxon>
        <taxon>Viridiplantae</taxon>
        <taxon>Streptophyta</taxon>
        <taxon>Embryophyta</taxon>
        <taxon>Tracheophyta</taxon>
        <taxon>Spermatophyta</taxon>
        <taxon>Magnoliopsida</taxon>
        <taxon>eudicotyledons</taxon>
        <taxon>Gunneridae</taxon>
        <taxon>Pentapetalae</taxon>
        <taxon>rosids</taxon>
        <taxon>fabids</taxon>
        <taxon>Rosales</taxon>
        <taxon>Rosaceae</taxon>
        <taxon>Amygdaloideae</taxon>
        <taxon>Maleae</taxon>
        <taxon>Malus</taxon>
    </lineage>
</organism>
<dbReference type="Proteomes" id="UP000290289">
    <property type="component" value="Chromosome 5"/>
</dbReference>
<evidence type="ECO:0000256" key="9">
    <source>
        <dbReference type="ARBA" id="ARBA00022989"/>
    </source>
</evidence>
<dbReference type="InterPro" id="IPR003038">
    <property type="entry name" value="DAD/Ost2"/>
</dbReference>
<reference evidence="12 13" key="1">
    <citation type="submission" date="2018-10" db="EMBL/GenBank/DDBJ databases">
        <title>A high-quality apple genome assembly.</title>
        <authorList>
            <person name="Hu J."/>
        </authorList>
    </citation>
    <scope>NUCLEOTIDE SEQUENCE [LARGE SCALE GENOMIC DNA]</scope>
    <source>
        <strain evidence="13">cv. HFTH1</strain>
        <tissue evidence="12">Young leaf</tissue>
    </source>
</reference>
<sequence length="317" mass="35093">MGKASHSSTAQDAVALFDSLRSAYSATPTTLKIIDLYIGFAVSTALIQVVYMAIVGSFPFNSFLSGVLSCIGTAVLAVCLRIQVNKENKEFKDLAPERAFADFVLCNLVLHMRFQGLSHSQRAMICRTLRSAPVVGRVQECVAMFRRAIGGEVEAHAKAKSESVQGHNRKKKGHKDLEAELAAAKLRYGPCGVCGKDKDHTSAGCPYVINIPNPLEVTLVDGRYGIVCDCCAQPGGHPTRRGWTGRATLKLCTYCMVLGEHWTTDCPCVEPQQREKWRKEMREDDILGEEPKKEEFLDLEAYLRDLRMMAELKPYDG</sequence>
<accession>A0A498JYF1</accession>
<comment type="caution">
    <text evidence="11">Lacks conserved residue(s) required for the propagation of feature annotation.</text>
</comment>
<comment type="caution">
    <text evidence="12">The sequence shown here is derived from an EMBL/GenBank/DDBJ whole genome shotgun (WGS) entry which is preliminary data.</text>
</comment>
<evidence type="ECO:0000256" key="11">
    <source>
        <dbReference type="RuleBase" id="RU361136"/>
    </source>
</evidence>